<dbReference type="Proteomes" id="UP000440578">
    <property type="component" value="Unassembled WGS sequence"/>
</dbReference>
<dbReference type="Pfam" id="PF25772">
    <property type="entry name" value="HEAT_RRP12_N"/>
    <property type="match status" value="1"/>
</dbReference>
<keyword evidence="8" id="KW-1185">Reference proteome</keyword>
<feature type="region of interest" description="Disordered" evidence="4">
    <location>
        <begin position="1"/>
        <end position="31"/>
    </location>
</feature>
<evidence type="ECO:0000256" key="3">
    <source>
        <dbReference type="ARBA" id="ARBA00023242"/>
    </source>
</evidence>
<keyword evidence="3" id="KW-0539">Nucleus</keyword>
<dbReference type="InterPro" id="IPR052087">
    <property type="entry name" value="RRP12"/>
</dbReference>
<feature type="compositionally biased region" description="Low complexity" evidence="4">
    <location>
        <begin position="1182"/>
        <end position="1195"/>
    </location>
</feature>
<dbReference type="PANTHER" id="PTHR48287">
    <property type="entry name" value="ARM REPEAT SUPERFAMILY PROTEIN"/>
    <property type="match status" value="1"/>
</dbReference>
<accession>A0A6A4XD29</accession>
<feature type="region of interest" description="Disordered" evidence="4">
    <location>
        <begin position="1027"/>
        <end position="1086"/>
    </location>
</feature>
<comment type="similarity">
    <text evidence="2">Belongs to the RRP12 family.</text>
</comment>
<feature type="compositionally biased region" description="Basic and acidic residues" evidence="4">
    <location>
        <begin position="1120"/>
        <end position="1138"/>
    </location>
</feature>
<dbReference type="EMBL" id="VIIS01000175">
    <property type="protein sequence ID" value="KAF0312350.1"/>
    <property type="molecule type" value="Genomic_DNA"/>
</dbReference>
<organism evidence="7 8">
    <name type="scientific">Amphibalanus amphitrite</name>
    <name type="common">Striped barnacle</name>
    <name type="synonym">Balanus amphitrite</name>
    <dbReference type="NCBI Taxonomy" id="1232801"/>
    <lineage>
        <taxon>Eukaryota</taxon>
        <taxon>Metazoa</taxon>
        <taxon>Ecdysozoa</taxon>
        <taxon>Arthropoda</taxon>
        <taxon>Crustacea</taxon>
        <taxon>Multicrustacea</taxon>
        <taxon>Cirripedia</taxon>
        <taxon>Thoracica</taxon>
        <taxon>Thoracicalcarea</taxon>
        <taxon>Balanomorpha</taxon>
        <taxon>Balanoidea</taxon>
        <taxon>Balanidae</taxon>
        <taxon>Amphibalaninae</taxon>
        <taxon>Amphibalanus</taxon>
    </lineage>
</organism>
<feature type="compositionally biased region" description="Acidic residues" evidence="4">
    <location>
        <begin position="1142"/>
        <end position="1163"/>
    </location>
</feature>
<evidence type="ECO:0000259" key="6">
    <source>
        <dbReference type="Pfam" id="PF25772"/>
    </source>
</evidence>
<dbReference type="Gene3D" id="1.25.10.10">
    <property type="entry name" value="Leucine-rich Repeat Variant"/>
    <property type="match status" value="2"/>
</dbReference>
<gene>
    <name evidence="7" type="primary">RRP12_2</name>
    <name evidence="7" type="ORF">FJT64_016868</name>
</gene>
<comment type="subcellular location">
    <subcellularLocation>
        <location evidence="1">Nucleus</location>
    </subcellularLocation>
</comment>
<name>A0A6A4XD29_AMPAM</name>
<evidence type="ECO:0000313" key="8">
    <source>
        <dbReference type="Proteomes" id="UP000440578"/>
    </source>
</evidence>
<evidence type="ECO:0000256" key="2">
    <source>
        <dbReference type="ARBA" id="ARBA00007690"/>
    </source>
</evidence>
<proteinExistence type="inferred from homology"/>
<dbReference type="EMBL" id="VIIS01000175">
    <property type="protein sequence ID" value="KAF0312349.1"/>
    <property type="molecule type" value="Genomic_DNA"/>
</dbReference>
<dbReference type="OrthoDB" id="2192888at2759"/>
<reference evidence="7 8" key="1">
    <citation type="submission" date="2019-07" db="EMBL/GenBank/DDBJ databases">
        <title>Draft genome assembly of a fouling barnacle, Amphibalanus amphitrite (Darwin, 1854): The first reference genome for Thecostraca.</title>
        <authorList>
            <person name="Kim W."/>
        </authorList>
    </citation>
    <scope>NUCLEOTIDE SEQUENCE [LARGE SCALE GENOMIC DNA]</scope>
    <source>
        <strain evidence="7">SNU_AA5</strain>
        <tissue evidence="7">Soma without cirri and trophi</tissue>
    </source>
</reference>
<feature type="region of interest" description="Disordered" evidence="4">
    <location>
        <begin position="1100"/>
        <end position="1313"/>
    </location>
</feature>
<feature type="compositionally biased region" description="Basic residues" evidence="4">
    <location>
        <begin position="1304"/>
        <end position="1313"/>
    </location>
</feature>
<feature type="compositionally biased region" description="Basic and acidic residues" evidence="4">
    <location>
        <begin position="1250"/>
        <end position="1263"/>
    </location>
</feature>
<evidence type="ECO:0000256" key="4">
    <source>
        <dbReference type="SAM" id="MobiDB-lite"/>
    </source>
</evidence>
<evidence type="ECO:0000259" key="5">
    <source>
        <dbReference type="Pfam" id="PF08161"/>
    </source>
</evidence>
<feature type="compositionally biased region" description="Basic residues" evidence="4">
    <location>
        <begin position="1"/>
        <end position="19"/>
    </location>
</feature>
<protein>
    <submittedName>
        <fullName evidence="7">RRP12-like protein</fullName>
    </submittedName>
</protein>
<dbReference type="InterPro" id="IPR011989">
    <property type="entry name" value="ARM-like"/>
</dbReference>
<feature type="domain" description="RRP12 N-terminal HEAT" evidence="6">
    <location>
        <begin position="131"/>
        <end position="366"/>
    </location>
</feature>
<dbReference type="InterPro" id="IPR057860">
    <property type="entry name" value="HEAT_RRP12_N"/>
</dbReference>
<dbReference type="PANTHER" id="PTHR48287:SF1">
    <property type="entry name" value="ARM REPEAT SUPERFAMILY PROTEIN"/>
    <property type="match status" value="1"/>
</dbReference>
<dbReference type="InterPro" id="IPR016024">
    <property type="entry name" value="ARM-type_fold"/>
</dbReference>
<dbReference type="GO" id="GO:0005634">
    <property type="term" value="C:nucleus"/>
    <property type="evidence" value="ECO:0007669"/>
    <property type="project" value="UniProtKB-SubCell"/>
</dbReference>
<dbReference type="EMBL" id="VIIS01000175">
    <property type="protein sequence ID" value="KAF0312351.1"/>
    <property type="molecule type" value="Genomic_DNA"/>
</dbReference>
<dbReference type="InterPro" id="IPR012978">
    <property type="entry name" value="HEAT_RRP12"/>
</dbReference>
<evidence type="ECO:0000256" key="1">
    <source>
        <dbReference type="ARBA" id="ARBA00004123"/>
    </source>
</evidence>
<feature type="compositionally biased region" description="Low complexity" evidence="4">
    <location>
        <begin position="1224"/>
        <end position="1247"/>
    </location>
</feature>
<sequence length="1313" mass="143819">MGKVHIRQKGRNKAYRWAKGHSSDSNPPLKKFRQNAQAGFFQPLGEPKKGGLTTDALSKHDAVLGVSELRNIEDVVEEDQEDALSEDALTLGSLGQASFRTFATDFTQCTVPSFSKLLTTVRKDSPIYDEMLAILAAVTEVVKEKEGQETVTEYFGALMSVLESTEEEGVQLQAVCQLLSLGIRHTPRPVLISKFSLCSKLLMARLEAVMATGTVLLIKSLLECLAVLLRAQPAATWAEPSTLQMYSGVLSFVIHTRPKVRRAGQRAVISTLLGSACMRQDEESPAHHPAAATTAQFCRQQMEQCGGAGRAVTTLHVLTLLRAVLHTFPRQQLKAVIETMLKLMTLASPLVKRSCLQALQAMLVNSPDRQTLPPAMNAQLVSALYDYQPPVGDAAPLVSWLSAMHAAHTCLYGRDQQLGVAHLPRFFAAAAACWASSKPEVRTAVTEALSGLIDAVVAELDADGEPAARACFQSLMDGLQFQYVDAWPLVLRTLSKFFTSYGARCRPFVGPSLVTLAELRDTEQFTYTAELEAAIGAAVSAVGPRTLLEHVPLRIAGDESDDPEFSRSWLLPVLRAAVRDTELAFFAEYFLPLARALKTRAQQLEQADDRRMCRIYNTLELQVWDLLPGFCTGALDVPDSLKRVARALGSLLTEREDLRLVVLSALRLLATKSSDDEASRAEVARFAKNYLPILFNLYMTLPSSGPGQGHRAAVLETVTAYLTVADHDLIKALVDKALEKVGAGEPSDEDRAHMLDLLRTMLPHMEADVIARVWGYAGPFVEGEQRLSQKTAYRLLEDVCQSQHQGCITFVQENHMDLMSALKRSMASASASEHFVAGVLPEAVLCCKEHNEKSRAAAFRLIVRIGETLRRWASEAGQEPEEAMRTYMKMLLAGLTGSPKLIAGTLLATAQVIHQFKEIFPADLLDLTLDNVCLLMTSSSREPAEACLSLVKALVFAIDPAVFARFLPRLMKAIAMMTPDCKRHFRQKTRDLLAVFVRKFGFDVIFGLAPSGDAVLQKRLKNIKKVEQRKKADREARRQQQESDDELAPTTKSVDEILQAAEVSSDEDEGGCSEQQRPARRKANSAAWIREDAESIVDLLDPKASRQVTASRPDQGGAGAERRERRRKEFGISEDGRLIIDTGDDDDDEPIRSSDDEEDEPDQFLEAIRNTAGHRAKRKLDACSAGSASEPAPASKYRAGGGGIHRPVGGAESVRSGRSHWSTAGASVRSGRSARSAGGGPPARVGAEYASKKGRGDVKRAGRPDPYAYVPLKRNTLNKRKKAKYEGQYKNIVSGAQKGATKGAKARGRSRKR</sequence>
<dbReference type="Pfam" id="PF08161">
    <property type="entry name" value="RRP12_HEAT"/>
    <property type="match status" value="1"/>
</dbReference>
<comment type="caution">
    <text evidence="7">The sequence shown here is derived from an EMBL/GenBank/DDBJ whole genome shotgun (WGS) entry which is preliminary data.</text>
</comment>
<feature type="compositionally biased region" description="Basic and acidic residues" evidence="4">
    <location>
        <begin position="1027"/>
        <end position="1041"/>
    </location>
</feature>
<feature type="domain" description="RRP12 HEAT" evidence="5">
    <location>
        <begin position="436"/>
        <end position="700"/>
    </location>
</feature>
<evidence type="ECO:0000313" key="7">
    <source>
        <dbReference type="EMBL" id="KAF0312351.1"/>
    </source>
</evidence>
<dbReference type="SUPFAM" id="SSF48371">
    <property type="entry name" value="ARM repeat"/>
    <property type="match status" value="2"/>
</dbReference>